<dbReference type="Proteomes" id="UP000054481">
    <property type="component" value="Unassembled WGS sequence"/>
</dbReference>
<proteinExistence type="inferred from homology"/>
<dbReference type="GO" id="GO:0030687">
    <property type="term" value="C:preribosome, large subunit precursor"/>
    <property type="evidence" value="ECO:0007669"/>
    <property type="project" value="TreeGrafter"/>
</dbReference>
<evidence type="ECO:0000256" key="6">
    <source>
        <dbReference type="ARBA" id="ARBA00023242"/>
    </source>
</evidence>
<evidence type="ECO:0000256" key="4">
    <source>
        <dbReference type="ARBA" id="ARBA00015339"/>
    </source>
</evidence>
<name>A0A0F7ZPK3_9HYPO</name>
<keyword evidence="7" id="KW-0687">Ribonucleoprotein</keyword>
<keyword evidence="5" id="KW-0690">Ribosome biogenesis</keyword>
<evidence type="ECO:0000259" key="8">
    <source>
        <dbReference type="Pfam" id="PF14615"/>
    </source>
</evidence>
<dbReference type="EMBL" id="KQ030515">
    <property type="protein sequence ID" value="KJZ75650.1"/>
    <property type="molecule type" value="Genomic_DNA"/>
</dbReference>
<dbReference type="InterPro" id="IPR051898">
    <property type="entry name" value="Ribosome_Assembly_3"/>
</dbReference>
<protein>
    <recommendedName>
        <fullName evidence="4">Ribosome assembly protein 3</fullName>
    </recommendedName>
</protein>
<accession>A0A0F7ZPK3</accession>
<comment type="similarity">
    <text evidence="3">Belongs to the RSA3 family.</text>
</comment>
<gene>
    <name evidence="9" type="ORF">HIM_04807</name>
</gene>
<reference evidence="9 10" key="1">
    <citation type="journal article" date="2014" name="Genome Biol. Evol.">
        <title>Comparative genomics and transcriptomics analyses reveal divergent lifestyle features of nematode endoparasitic fungus Hirsutella minnesotensis.</title>
        <authorList>
            <person name="Lai Y."/>
            <person name="Liu K."/>
            <person name="Zhang X."/>
            <person name="Zhang X."/>
            <person name="Li K."/>
            <person name="Wang N."/>
            <person name="Shu C."/>
            <person name="Wu Y."/>
            <person name="Wang C."/>
            <person name="Bushley K.E."/>
            <person name="Xiang M."/>
            <person name="Liu X."/>
        </authorList>
    </citation>
    <scope>NUCLEOTIDE SEQUENCE [LARGE SCALE GENOMIC DNA]</scope>
    <source>
        <strain evidence="9 10">3608</strain>
    </source>
</reference>
<dbReference type="OrthoDB" id="69550at2759"/>
<sequence>MSSSSSAGEGFDARFAAFYLQTATRELSEDLNQVRNAEDFKGDSVSFLVDALRQGANQFSAEDKKRILSQVQDKNP</sequence>
<dbReference type="PANTHER" id="PTHR28127:SF1">
    <property type="entry name" value="RIBOSOME ASSEMBLY PROTEIN 3"/>
    <property type="match status" value="1"/>
</dbReference>
<evidence type="ECO:0000313" key="9">
    <source>
        <dbReference type="EMBL" id="KJZ75650.1"/>
    </source>
</evidence>
<keyword evidence="6" id="KW-0539">Nucleus</keyword>
<evidence type="ECO:0000256" key="1">
    <source>
        <dbReference type="ARBA" id="ARBA00003035"/>
    </source>
</evidence>
<dbReference type="InterPro" id="IPR028217">
    <property type="entry name" value="Rsa3_C"/>
</dbReference>
<comment type="function">
    <text evidence="1">Required for efficient biogenesis of the 60S ribosomal subunit.</text>
</comment>
<dbReference type="AlphaFoldDB" id="A0A0F7ZPK3"/>
<organism evidence="9 10">
    <name type="scientific">Hirsutella minnesotensis 3608</name>
    <dbReference type="NCBI Taxonomy" id="1043627"/>
    <lineage>
        <taxon>Eukaryota</taxon>
        <taxon>Fungi</taxon>
        <taxon>Dikarya</taxon>
        <taxon>Ascomycota</taxon>
        <taxon>Pezizomycotina</taxon>
        <taxon>Sordariomycetes</taxon>
        <taxon>Hypocreomycetidae</taxon>
        <taxon>Hypocreales</taxon>
        <taxon>Ophiocordycipitaceae</taxon>
        <taxon>Hirsutella</taxon>
    </lineage>
</organism>
<evidence type="ECO:0000256" key="5">
    <source>
        <dbReference type="ARBA" id="ARBA00022517"/>
    </source>
</evidence>
<comment type="subcellular location">
    <subcellularLocation>
        <location evidence="2">Nucleus</location>
        <location evidence="2">Nucleolus</location>
    </subcellularLocation>
</comment>
<evidence type="ECO:0000256" key="7">
    <source>
        <dbReference type="ARBA" id="ARBA00023274"/>
    </source>
</evidence>
<dbReference type="PANTHER" id="PTHR28127">
    <property type="entry name" value="RIBOSOME ASSEMBLY PROTEIN 3"/>
    <property type="match status" value="1"/>
</dbReference>
<keyword evidence="10" id="KW-1185">Reference proteome</keyword>
<evidence type="ECO:0000256" key="3">
    <source>
        <dbReference type="ARBA" id="ARBA00006256"/>
    </source>
</evidence>
<dbReference type="Pfam" id="PF14615">
    <property type="entry name" value="Rsa3"/>
    <property type="match status" value="1"/>
</dbReference>
<dbReference type="GO" id="GO:0005730">
    <property type="term" value="C:nucleolus"/>
    <property type="evidence" value="ECO:0007669"/>
    <property type="project" value="UniProtKB-SubCell"/>
</dbReference>
<feature type="domain" description="Ribosome-assembly protein 3 C-terminal" evidence="8">
    <location>
        <begin position="15"/>
        <end position="60"/>
    </location>
</feature>
<evidence type="ECO:0000313" key="10">
    <source>
        <dbReference type="Proteomes" id="UP000054481"/>
    </source>
</evidence>
<evidence type="ECO:0000256" key="2">
    <source>
        <dbReference type="ARBA" id="ARBA00004604"/>
    </source>
</evidence>
<dbReference type="GO" id="GO:0000027">
    <property type="term" value="P:ribosomal large subunit assembly"/>
    <property type="evidence" value="ECO:0007669"/>
    <property type="project" value="TreeGrafter"/>
</dbReference>